<organism evidence="1">
    <name type="scientific">Rhizophora mucronata</name>
    <name type="common">Asiatic mangrove</name>
    <dbReference type="NCBI Taxonomy" id="61149"/>
    <lineage>
        <taxon>Eukaryota</taxon>
        <taxon>Viridiplantae</taxon>
        <taxon>Streptophyta</taxon>
        <taxon>Embryophyta</taxon>
        <taxon>Tracheophyta</taxon>
        <taxon>Spermatophyta</taxon>
        <taxon>Magnoliopsida</taxon>
        <taxon>eudicotyledons</taxon>
        <taxon>Gunneridae</taxon>
        <taxon>Pentapetalae</taxon>
        <taxon>rosids</taxon>
        <taxon>fabids</taxon>
        <taxon>Malpighiales</taxon>
        <taxon>Rhizophoraceae</taxon>
        <taxon>Rhizophora</taxon>
    </lineage>
</organism>
<dbReference type="AlphaFoldDB" id="A0A2P2P8P6"/>
<dbReference type="EMBL" id="GGEC01070646">
    <property type="protein sequence ID" value="MBX51130.1"/>
    <property type="molecule type" value="Transcribed_RNA"/>
</dbReference>
<name>A0A2P2P8P6_RHIMU</name>
<proteinExistence type="predicted"/>
<reference evidence="1" key="1">
    <citation type="submission" date="2018-02" db="EMBL/GenBank/DDBJ databases">
        <title>Rhizophora mucronata_Transcriptome.</title>
        <authorList>
            <person name="Meera S.P."/>
            <person name="Sreeshan A."/>
            <person name="Augustine A."/>
        </authorList>
    </citation>
    <scope>NUCLEOTIDE SEQUENCE</scope>
    <source>
        <tissue evidence="1">Leaf</tissue>
    </source>
</reference>
<accession>A0A2P2P8P6</accession>
<sequence>MSPESLSWYFEFEIMDLAVARLHAALVH</sequence>
<protein>
    <submittedName>
        <fullName evidence="1">Uncharacterized protein</fullName>
    </submittedName>
</protein>
<evidence type="ECO:0000313" key="1">
    <source>
        <dbReference type="EMBL" id="MBX51130.1"/>
    </source>
</evidence>